<accession>A0ABD1U6J5</accession>
<organism evidence="1 2">
    <name type="scientific">Forsythia ovata</name>
    <dbReference type="NCBI Taxonomy" id="205694"/>
    <lineage>
        <taxon>Eukaryota</taxon>
        <taxon>Viridiplantae</taxon>
        <taxon>Streptophyta</taxon>
        <taxon>Embryophyta</taxon>
        <taxon>Tracheophyta</taxon>
        <taxon>Spermatophyta</taxon>
        <taxon>Magnoliopsida</taxon>
        <taxon>eudicotyledons</taxon>
        <taxon>Gunneridae</taxon>
        <taxon>Pentapetalae</taxon>
        <taxon>asterids</taxon>
        <taxon>lamiids</taxon>
        <taxon>Lamiales</taxon>
        <taxon>Oleaceae</taxon>
        <taxon>Forsythieae</taxon>
        <taxon>Forsythia</taxon>
    </lineage>
</organism>
<proteinExistence type="predicted"/>
<dbReference type="PANTHER" id="PTHR46201">
    <property type="entry name" value="PHD FINGER PROTEIN MALE MEIOCYTE DEATH 1-RELATED"/>
    <property type="match status" value="1"/>
</dbReference>
<comment type="caution">
    <text evidence="1">The sequence shown here is derived from an EMBL/GenBank/DDBJ whole genome shotgun (WGS) entry which is preliminary data.</text>
</comment>
<evidence type="ECO:0000313" key="1">
    <source>
        <dbReference type="EMBL" id="KAL2520634.1"/>
    </source>
</evidence>
<dbReference type="Proteomes" id="UP001604277">
    <property type="component" value="Unassembled WGS sequence"/>
</dbReference>
<name>A0ABD1U6J5_9LAMI</name>
<dbReference type="EMBL" id="JBFOLJ010000007">
    <property type="protein sequence ID" value="KAL2520634.1"/>
    <property type="molecule type" value="Genomic_DNA"/>
</dbReference>
<gene>
    <name evidence="1" type="ORF">Fot_24557</name>
</gene>
<sequence length="238" mass="27388">MAVLLSFALTSWKRMSPYPDLFIATSVDVYDHKSLLVKVSVMDVSKKHMLELRQLHAITKGHAWYGDWDYEFGAGSFALTHDDYKMAVKDLSSLLLSMFLSQGRKPRTYLQDLISFYQSISEHELVNISYLFCFLTSLIHNAHKCSLRFDGPHYKKLKTCESRVLCSWTVNDIARVEEAMFKVLRAISGSTWVSWHALEVLFAKLAVPSFWITASKSSRKNRHLKEWLSTPVAFLILV</sequence>
<reference evidence="2" key="1">
    <citation type="submission" date="2024-07" db="EMBL/GenBank/DDBJ databases">
        <title>Two chromosome-level genome assemblies of Korean endemic species Abeliophyllum distichum and Forsythia ovata (Oleaceae).</title>
        <authorList>
            <person name="Jang H."/>
        </authorList>
    </citation>
    <scope>NUCLEOTIDE SEQUENCE [LARGE SCALE GENOMIC DNA]</scope>
</reference>
<keyword evidence="2" id="KW-1185">Reference proteome</keyword>
<dbReference type="PANTHER" id="PTHR46201:SF3">
    <property type="entry name" value="OS01G0877500 PROTEIN"/>
    <property type="match status" value="1"/>
</dbReference>
<protein>
    <submittedName>
        <fullName evidence="1">PHD finger protein</fullName>
    </submittedName>
</protein>
<dbReference type="AlphaFoldDB" id="A0ABD1U6J5"/>
<evidence type="ECO:0000313" key="2">
    <source>
        <dbReference type="Proteomes" id="UP001604277"/>
    </source>
</evidence>